<name>A0ABM5JB90_DRORH</name>
<dbReference type="PANTHER" id="PTHR12420:SF42">
    <property type="entry name" value="G2_M PHASE-SPECIFIC E3 UBIQUITIN-PROTEIN LIGASE"/>
    <property type="match status" value="1"/>
</dbReference>
<dbReference type="PANTHER" id="PTHR12420">
    <property type="entry name" value="PHD FINGER PROTEIN"/>
    <property type="match status" value="1"/>
</dbReference>
<evidence type="ECO:0000313" key="6">
    <source>
        <dbReference type="Proteomes" id="UP001652680"/>
    </source>
</evidence>
<dbReference type="PROSITE" id="PS51805">
    <property type="entry name" value="EPHD"/>
    <property type="match status" value="1"/>
</dbReference>
<dbReference type="SUPFAM" id="SSF57903">
    <property type="entry name" value="FYVE/PHD zinc finger"/>
    <property type="match status" value="1"/>
</dbReference>
<evidence type="ECO:0000256" key="2">
    <source>
        <dbReference type="ARBA" id="ARBA00022771"/>
    </source>
</evidence>
<dbReference type="InterPro" id="IPR013083">
    <property type="entry name" value="Znf_RING/FYVE/PHD"/>
</dbReference>
<feature type="domain" description="PHD-type" evidence="4">
    <location>
        <begin position="6"/>
        <end position="123"/>
    </location>
</feature>
<dbReference type="InterPro" id="IPR051188">
    <property type="entry name" value="PHD-type_Zinc_Finger"/>
</dbReference>
<dbReference type="EnsemblMetazoa" id="XM_044460150.1">
    <property type="protein sequence ID" value="XP_044316085.1"/>
    <property type="gene ID" value="LOC108042278"/>
</dbReference>
<reference evidence="5" key="2">
    <citation type="submission" date="2025-05" db="UniProtKB">
        <authorList>
            <consortium name="EnsemblMetazoa"/>
        </authorList>
    </citation>
    <scope>IDENTIFICATION</scope>
</reference>
<evidence type="ECO:0000256" key="1">
    <source>
        <dbReference type="ARBA" id="ARBA00022723"/>
    </source>
</evidence>
<dbReference type="RefSeq" id="XP_044316085.1">
    <property type="nucleotide sequence ID" value="XM_044460150.1"/>
</dbReference>
<reference evidence="6" key="1">
    <citation type="journal article" date="2021" name="Elife">
        <title>Highly contiguous assemblies of 101 drosophilid genomes.</title>
        <authorList>
            <person name="Kim B.Y."/>
            <person name="Wang J.R."/>
            <person name="Miller D.E."/>
            <person name="Barmina O."/>
            <person name="Delaney E."/>
            <person name="Thompson A."/>
            <person name="Comeault A.A."/>
            <person name="Peede D."/>
            <person name="D'Agostino E.R."/>
            <person name="Pelaez J."/>
            <person name="Aguilar J.M."/>
            <person name="Haji D."/>
            <person name="Matsunaga T."/>
            <person name="Armstrong E.E."/>
            <person name="Zych M."/>
            <person name="Ogawa Y."/>
            <person name="Stamenkovic-Radak M."/>
            <person name="Jelic M."/>
            <person name="Veselinovic M.S."/>
            <person name="Tanaskovic M."/>
            <person name="Eric P."/>
            <person name="Gao J.J."/>
            <person name="Katoh T.K."/>
            <person name="Toda M.J."/>
            <person name="Watabe H."/>
            <person name="Watada M."/>
            <person name="Davis J.S."/>
            <person name="Moyle L.C."/>
            <person name="Manoli G."/>
            <person name="Bertolini E."/>
            <person name="Kostal V."/>
            <person name="Hawley R.S."/>
            <person name="Takahashi A."/>
            <person name="Jones C.D."/>
            <person name="Price D.K."/>
            <person name="Whiteman N."/>
            <person name="Kopp A."/>
            <person name="Matute D.R."/>
            <person name="Petrov D.A."/>
        </authorList>
    </citation>
    <scope>NUCLEOTIDE SEQUENCE [LARGE SCALE GENOMIC DNA]</scope>
</reference>
<accession>A0ABM5JB90</accession>
<dbReference type="Gene3D" id="3.30.40.10">
    <property type="entry name" value="Zinc/RING finger domain, C3HC4 (zinc finger)"/>
    <property type="match status" value="2"/>
</dbReference>
<proteinExistence type="predicted"/>
<protein>
    <recommendedName>
        <fullName evidence="4">PHD-type domain-containing protein</fullName>
    </recommendedName>
</protein>
<keyword evidence="6" id="KW-1185">Reference proteome</keyword>
<dbReference type="InterPro" id="IPR001965">
    <property type="entry name" value="Znf_PHD"/>
</dbReference>
<dbReference type="Pfam" id="PF26054">
    <property type="entry name" value="PHD_G2E3"/>
    <property type="match status" value="1"/>
</dbReference>
<sequence>MEEQNKLKCDICDFSSGHTEEETLLYGDWMVRKDLRVHYFCLLLSSNLPQSGGDASGILGFLLRDIRQTVAIAKKTKCSFCNQVGATIRCHGCQVIFHMKCGIINRCTFQFCGAFHSYCSECMPMDDYQRQIAANRPKLSPCDICLAPILNFSPHNIVYGDCCHKGFAHKTCMRKYALSAGYYLRCIWCRSDKFRETVRLQSIFVPDRDANWELQQNAYRELHERKVSCDLIQCICPKGRAYNKSSWLTLACKLCASTGAHAKCLAGTLRLNRRTEPTEFKCVGCLEVERRLSEGPARNLDASITGTEGHVDASFYVLKTGPQMPALGGNMSPVFSEDYDTDSINSTNCSNTTVIPSQPTARSTSVSPLPNIAVLEIPVSPPPEPIIEIPESPPQPVLADENPYISTNNLMVIPSQPDVKSASVSSGPSITSPPQEAVIAMPDLPPRLMLKRSFRCAGEPFFYLVMFEFEHITCLSSCAGSCTFRFHEDDPRIQDISQEALQRVKVTPADIWFRDKDQGIFAQIDRVKRACMCSMCKVDVLRST</sequence>
<dbReference type="Pfam" id="PF13771">
    <property type="entry name" value="zf-HC5HC2H"/>
    <property type="match status" value="1"/>
</dbReference>
<evidence type="ECO:0000256" key="3">
    <source>
        <dbReference type="ARBA" id="ARBA00022833"/>
    </source>
</evidence>
<keyword evidence="1" id="KW-0479">Metal-binding</keyword>
<dbReference type="SMART" id="SM00249">
    <property type="entry name" value="PHD"/>
    <property type="match status" value="2"/>
</dbReference>
<keyword evidence="3" id="KW-0862">Zinc</keyword>
<dbReference type="InterPro" id="IPR011011">
    <property type="entry name" value="Znf_FYVE_PHD"/>
</dbReference>
<dbReference type="InterPro" id="IPR059102">
    <property type="entry name" value="PHD_PHF7/G2E3-like"/>
</dbReference>
<organism evidence="5 6">
    <name type="scientific">Drosophila rhopaloa</name>
    <name type="common">Fruit fly</name>
    <dbReference type="NCBI Taxonomy" id="1041015"/>
    <lineage>
        <taxon>Eukaryota</taxon>
        <taxon>Metazoa</taxon>
        <taxon>Ecdysozoa</taxon>
        <taxon>Arthropoda</taxon>
        <taxon>Hexapoda</taxon>
        <taxon>Insecta</taxon>
        <taxon>Pterygota</taxon>
        <taxon>Neoptera</taxon>
        <taxon>Endopterygota</taxon>
        <taxon>Diptera</taxon>
        <taxon>Brachycera</taxon>
        <taxon>Muscomorpha</taxon>
        <taxon>Ephydroidea</taxon>
        <taxon>Drosophilidae</taxon>
        <taxon>Drosophila</taxon>
        <taxon>Sophophora</taxon>
    </lineage>
</organism>
<dbReference type="InterPro" id="IPR034732">
    <property type="entry name" value="EPHD"/>
</dbReference>
<evidence type="ECO:0000313" key="5">
    <source>
        <dbReference type="EnsemblMetazoa" id="XP_044316085.1"/>
    </source>
</evidence>
<dbReference type="GeneID" id="108042278"/>
<keyword evidence="2" id="KW-0863">Zinc-finger</keyword>
<evidence type="ECO:0000259" key="4">
    <source>
        <dbReference type="PROSITE" id="PS51805"/>
    </source>
</evidence>
<dbReference type="Proteomes" id="UP001652680">
    <property type="component" value="Unassembled WGS sequence"/>
</dbReference>